<dbReference type="EMBL" id="UINC01053060">
    <property type="protein sequence ID" value="SVB69121.1"/>
    <property type="molecule type" value="Genomic_DNA"/>
</dbReference>
<dbReference type="AlphaFoldDB" id="A0A382G4K7"/>
<protein>
    <submittedName>
        <fullName evidence="1">Uncharacterized protein</fullName>
    </submittedName>
</protein>
<evidence type="ECO:0000313" key="1">
    <source>
        <dbReference type="EMBL" id="SVB69121.1"/>
    </source>
</evidence>
<gene>
    <name evidence="1" type="ORF">METZ01_LOCUS221975</name>
</gene>
<dbReference type="Gene3D" id="2.20.28.160">
    <property type="match status" value="1"/>
</dbReference>
<feature type="non-terminal residue" evidence="1">
    <location>
        <position position="103"/>
    </location>
</feature>
<accession>A0A382G4K7</accession>
<organism evidence="1">
    <name type="scientific">marine metagenome</name>
    <dbReference type="NCBI Taxonomy" id="408172"/>
    <lineage>
        <taxon>unclassified sequences</taxon>
        <taxon>metagenomes</taxon>
        <taxon>ecological metagenomes</taxon>
    </lineage>
</organism>
<feature type="non-terminal residue" evidence="1">
    <location>
        <position position="1"/>
    </location>
</feature>
<reference evidence="1" key="1">
    <citation type="submission" date="2018-05" db="EMBL/GenBank/DDBJ databases">
        <authorList>
            <person name="Lanie J.A."/>
            <person name="Ng W.-L."/>
            <person name="Kazmierczak K.M."/>
            <person name="Andrzejewski T.M."/>
            <person name="Davidsen T.M."/>
            <person name="Wayne K.J."/>
            <person name="Tettelin H."/>
            <person name="Glass J.I."/>
            <person name="Rusch D."/>
            <person name="Podicherti R."/>
            <person name="Tsui H.-C.T."/>
            <person name="Winkler M.E."/>
        </authorList>
    </citation>
    <scope>NUCLEOTIDE SEQUENCE</scope>
</reference>
<proteinExistence type="predicted"/>
<sequence length="103" mass="11203">VLISPLLVGSGSFYTQSKMKLSCTTCSQSLEIPDELLGQTVECPVCKTKFTAGQSSTNSAYDVKPLMALCEKILLDEEVSVEELYELAEFLNANPEAGKHWPG</sequence>
<name>A0A382G4K7_9ZZZZ</name>